<dbReference type="EC" id="3.5.1.44" evidence="3"/>
<dbReference type="RefSeq" id="WP_145054169.1">
    <property type="nucleotide sequence ID" value="NZ_CP036433.1"/>
</dbReference>
<evidence type="ECO:0000256" key="3">
    <source>
        <dbReference type="HAMAP-Rule" id="MF_01440"/>
    </source>
</evidence>
<dbReference type="InterPro" id="IPR011324">
    <property type="entry name" value="Cytotoxic_necrot_fac-like_cat"/>
</dbReference>
<dbReference type="HAMAP" id="MF_01440">
    <property type="entry name" value="CheD"/>
    <property type="match status" value="1"/>
</dbReference>
<keyword evidence="1 3" id="KW-0145">Chemotaxis</keyword>
<proteinExistence type="inferred from homology"/>
<dbReference type="PANTHER" id="PTHR35147:SF1">
    <property type="entry name" value="CHEMORECEPTOR GLUTAMINE DEAMIDASE CHED-RELATED"/>
    <property type="match status" value="1"/>
</dbReference>
<protein>
    <recommendedName>
        <fullName evidence="3">Probable chemoreceptor glutamine deamidase CheD</fullName>
        <ecNumber evidence="3">3.5.1.44</ecNumber>
    </recommendedName>
</protein>
<evidence type="ECO:0000256" key="1">
    <source>
        <dbReference type="ARBA" id="ARBA00022500"/>
    </source>
</evidence>
<dbReference type="PANTHER" id="PTHR35147">
    <property type="entry name" value="CHEMORECEPTOR GLUTAMINE DEAMIDASE CHED-RELATED"/>
    <property type="match status" value="1"/>
</dbReference>
<evidence type="ECO:0000313" key="5">
    <source>
        <dbReference type="Proteomes" id="UP000317648"/>
    </source>
</evidence>
<dbReference type="SUPFAM" id="SSF64438">
    <property type="entry name" value="CNF1/YfiH-like putative cysteine hydrolases"/>
    <property type="match status" value="1"/>
</dbReference>
<dbReference type="GO" id="GO:0006935">
    <property type="term" value="P:chemotaxis"/>
    <property type="evidence" value="ECO:0007669"/>
    <property type="project" value="UniProtKB-UniRule"/>
</dbReference>
<evidence type="ECO:0000313" key="4">
    <source>
        <dbReference type="EMBL" id="QDU95427.1"/>
    </source>
</evidence>
<organism evidence="4 5">
    <name type="scientific">Lignipirellula cremea</name>
    <dbReference type="NCBI Taxonomy" id="2528010"/>
    <lineage>
        <taxon>Bacteria</taxon>
        <taxon>Pseudomonadati</taxon>
        <taxon>Planctomycetota</taxon>
        <taxon>Planctomycetia</taxon>
        <taxon>Pirellulales</taxon>
        <taxon>Pirellulaceae</taxon>
        <taxon>Lignipirellula</taxon>
    </lineage>
</organism>
<dbReference type="GO" id="GO:0050568">
    <property type="term" value="F:protein-glutamine glutaminase activity"/>
    <property type="evidence" value="ECO:0007669"/>
    <property type="project" value="UniProtKB-UniRule"/>
</dbReference>
<accession>A0A518DUB7</accession>
<keyword evidence="2 3" id="KW-0378">Hydrolase</keyword>
<dbReference type="CDD" id="cd16352">
    <property type="entry name" value="CheD"/>
    <property type="match status" value="1"/>
</dbReference>
<keyword evidence="5" id="KW-1185">Reference proteome</keyword>
<dbReference type="EMBL" id="CP036433">
    <property type="protein sequence ID" value="QDU95427.1"/>
    <property type="molecule type" value="Genomic_DNA"/>
</dbReference>
<dbReference type="Pfam" id="PF03975">
    <property type="entry name" value="CheD"/>
    <property type="match status" value="1"/>
</dbReference>
<comment type="similarity">
    <text evidence="3">Belongs to the CheD family.</text>
</comment>
<dbReference type="Gene3D" id="3.30.1330.200">
    <property type="match status" value="1"/>
</dbReference>
<keyword evidence="4" id="KW-0675">Receptor</keyword>
<name>A0A518DUB7_9BACT</name>
<gene>
    <name evidence="3 4" type="primary">cheD</name>
    <name evidence="4" type="ORF">Pla8534_32420</name>
</gene>
<dbReference type="AlphaFoldDB" id="A0A518DUB7"/>
<sequence>MQSLTSTETPATVLVGMSQIEIVSNGESARAVLGSCIGLVLYHPLRRIGAMAHIVLPDGKDRSGPPGKFADSAYPEMMRLLGQHGVGRVGLVAKLAGGASMFGGGGPLQIGEANYSAVKAILQSAQVPITGEHARGGKGRRITLDSSTGQVQVEIAGNPPVVL</sequence>
<comment type="function">
    <text evidence="3">Probably deamidates glutamine residues to glutamate on methyl-accepting chemotaxis receptors (MCPs), playing an important role in chemotaxis.</text>
</comment>
<dbReference type="InterPro" id="IPR005659">
    <property type="entry name" value="Chemorcpt_Glu_NH3ase_CheD"/>
</dbReference>
<dbReference type="OrthoDB" id="9807202at2"/>
<dbReference type="Proteomes" id="UP000317648">
    <property type="component" value="Chromosome"/>
</dbReference>
<evidence type="ECO:0000256" key="2">
    <source>
        <dbReference type="ARBA" id="ARBA00022801"/>
    </source>
</evidence>
<reference evidence="4 5" key="1">
    <citation type="submission" date="2019-02" db="EMBL/GenBank/DDBJ databases">
        <title>Deep-cultivation of Planctomycetes and their phenomic and genomic characterization uncovers novel biology.</title>
        <authorList>
            <person name="Wiegand S."/>
            <person name="Jogler M."/>
            <person name="Boedeker C."/>
            <person name="Pinto D."/>
            <person name="Vollmers J."/>
            <person name="Rivas-Marin E."/>
            <person name="Kohn T."/>
            <person name="Peeters S.H."/>
            <person name="Heuer A."/>
            <person name="Rast P."/>
            <person name="Oberbeckmann S."/>
            <person name="Bunk B."/>
            <person name="Jeske O."/>
            <person name="Meyerdierks A."/>
            <person name="Storesund J.E."/>
            <person name="Kallscheuer N."/>
            <person name="Luecker S."/>
            <person name="Lage O.M."/>
            <person name="Pohl T."/>
            <person name="Merkel B.J."/>
            <person name="Hornburger P."/>
            <person name="Mueller R.-W."/>
            <person name="Bruemmer F."/>
            <person name="Labrenz M."/>
            <person name="Spormann A.M."/>
            <person name="Op den Camp H."/>
            <person name="Overmann J."/>
            <person name="Amann R."/>
            <person name="Jetten M.S.M."/>
            <person name="Mascher T."/>
            <person name="Medema M.H."/>
            <person name="Devos D.P."/>
            <person name="Kaster A.-K."/>
            <person name="Ovreas L."/>
            <person name="Rohde M."/>
            <person name="Galperin M.Y."/>
            <person name="Jogler C."/>
        </authorList>
    </citation>
    <scope>NUCLEOTIDE SEQUENCE [LARGE SCALE GENOMIC DNA]</scope>
    <source>
        <strain evidence="4 5">Pla85_3_4</strain>
    </source>
</reference>
<dbReference type="InterPro" id="IPR038592">
    <property type="entry name" value="CheD-like_sf"/>
</dbReference>
<comment type="catalytic activity">
    <reaction evidence="3">
        <text>L-glutaminyl-[protein] + H2O = L-glutamyl-[protein] + NH4(+)</text>
        <dbReference type="Rhea" id="RHEA:16441"/>
        <dbReference type="Rhea" id="RHEA-COMP:10207"/>
        <dbReference type="Rhea" id="RHEA-COMP:10208"/>
        <dbReference type="ChEBI" id="CHEBI:15377"/>
        <dbReference type="ChEBI" id="CHEBI:28938"/>
        <dbReference type="ChEBI" id="CHEBI:29973"/>
        <dbReference type="ChEBI" id="CHEBI:30011"/>
        <dbReference type="EC" id="3.5.1.44"/>
    </reaction>
</comment>
<dbReference type="KEGG" id="lcre:Pla8534_32420"/>